<evidence type="ECO:0000256" key="6">
    <source>
        <dbReference type="SAM" id="Phobius"/>
    </source>
</evidence>
<protein>
    <submittedName>
        <fullName evidence="8">Major facilitator superfamily domain-containing protein</fullName>
    </submittedName>
</protein>
<evidence type="ECO:0000259" key="7">
    <source>
        <dbReference type="PROSITE" id="PS50850"/>
    </source>
</evidence>
<dbReference type="PANTHER" id="PTHR23502">
    <property type="entry name" value="MAJOR FACILITATOR SUPERFAMILY"/>
    <property type="match status" value="1"/>
</dbReference>
<dbReference type="InterPro" id="IPR020846">
    <property type="entry name" value="MFS_dom"/>
</dbReference>
<dbReference type="Proteomes" id="UP001153365">
    <property type="component" value="Unassembled WGS sequence"/>
</dbReference>
<dbReference type="SUPFAM" id="SSF103473">
    <property type="entry name" value="MFS general substrate transporter"/>
    <property type="match status" value="1"/>
</dbReference>
<proteinExistence type="predicted"/>
<dbReference type="GO" id="GO:0005886">
    <property type="term" value="C:plasma membrane"/>
    <property type="evidence" value="ECO:0007669"/>
    <property type="project" value="TreeGrafter"/>
</dbReference>
<dbReference type="Gene3D" id="1.20.1250.20">
    <property type="entry name" value="MFS general substrate transporter like domains"/>
    <property type="match status" value="1"/>
</dbReference>
<evidence type="ECO:0000256" key="5">
    <source>
        <dbReference type="SAM" id="MobiDB-lite"/>
    </source>
</evidence>
<keyword evidence="2 6" id="KW-0812">Transmembrane</keyword>
<dbReference type="PANTHER" id="PTHR23502:SF184">
    <property type="entry name" value="MAJOR FACILITATOR SUPERFAMILY (MFS) PROFILE DOMAIN-CONTAINING PROTEIN"/>
    <property type="match status" value="1"/>
</dbReference>
<feature type="transmembrane region" description="Helical" evidence="6">
    <location>
        <begin position="182"/>
        <end position="203"/>
    </location>
</feature>
<sequence length="563" mass="62771">MSNVQAKPRDLEETNNFSVEEFGTETDQEKLDQLYSSDLLAEAVENDKHQTGEGKHTVVESLENNSKKKHFSGLSDRSCFSKWLCTIIILLTIYAQYIFSSVSTVYFKQIEDKIPSLFPYPTTLESAGLCISVYNLGVAIGSIFIPPISENIGRVPVIRISGFLFILLNTSCGFSRNQLQLAILRFFSGVSIAASVSLAPCMLHEIWGSKDRGKPLCLNSIAITVGPGLGNVLGQLLLDHVGWRWTFWCSSLIFLLIQFLVLLIVPETYPPRLNPKKDNSIEPCSNVLSSHVHSTPENLDNSFPKDSSSAKAEEKQRVTFDLDNSPQNKPTSSWICKIIPRPLVIIFFDPLVLMLSLQMGMIYILYYMVQSYAPQVYQSNFNQSPLLSSAHQCWIAFGSICASKLSTRHLSAICDRVGIKLRSPLMIKRPEYKFRCMIPGIIFLPLGTSILGFGTYHPNFWIISDVGLFFIGAGLILSFRKASSYVLDTFGLHSASALAAINLTRRLSSFFVPLAVALVRSSFEFQSAILCGTIISLVLVCPMPIVFFLKGNNLRRMPIQKLL</sequence>
<reference evidence="8" key="1">
    <citation type="submission" date="2022-06" db="EMBL/GenBank/DDBJ databases">
        <authorList>
            <consortium name="SYNGENTA / RWTH Aachen University"/>
        </authorList>
    </citation>
    <scope>NUCLEOTIDE SEQUENCE</scope>
</reference>
<dbReference type="Pfam" id="PF07690">
    <property type="entry name" value="MFS_1"/>
    <property type="match status" value="1"/>
</dbReference>
<evidence type="ECO:0000313" key="8">
    <source>
        <dbReference type="EMBL" id="CAH7690764.1"/>
    </source>
</evidence>
<evidence type="ECO:0000256" key="2">
    <source>
        <dbReference type="ARBA" id="ARBA00022692"/>
    </source>
</evidence>
<name>A0AAV0BVQ4_PHAPC</name>
<feature type="transmembrane region" description="Helical" evidence="6">
    <location>
        <begin position="343"/>
        <end position="369"/>
    </location>
</feature>
<feature type="transmembrane region" description="Helical" evidence="6">
    <location>
        <begin position="245"/>
        <end position="265"/>
    </location>
</feature>
<evidence type="ECO:0000256" key="4">
    <source>
        <dbReference type="ARBA" id="ARBA00023136"/>
    </source>
</evidence>
<feature type="transmembrane region" description="Helical" evidence="6">
    <location>
        <begin position="126"/>
        <end position="145"/>
    </location>
</feature>
<dbReference type="InterPro" id="IPR011701">
    <property type="entry name" value="MFS"/>
</dbReference>
<gene>
    <name evidence="8" type="ORF">PPACK8108_LOCUS26195</name>
</gene>
<feature type="transmembrane region" description="Helical" evidence="6">
    <location>
        <begin position="157"/>
        <end position="176"/>
    </location>
</feature>
<keyword evidence="4 6" id="KW-0472">Membrane</keyword>
<feature type="domain" description="Major facilitator superfamily (MFS) profile" evidence="7">
    <location>
        <begin position="89"/>
        <end position="554"/>
    </location>
</feature>
<dbReference type="EMBL" id="CALTRL010006386">
    <property type="protein sequence ID" value="CAH7690764.1"/>
    <property type="molecule type" value="Genomic_DNA"/>
</dbReference>
<feature type="compositionally biased region" description="Polar residues" evidence="5">
    <location>
        <begin position="288"/>
        <end position="310"/>
    </location>
</feature>
<dbReference type="PROSITE" id="PS50850">
    <property type="entry name" value="MFS"/>
    <property type="match status" value="1"/>
</dbReference>
<comment type="subcellular location">
    <subcellularLocation>
        <location evidence="1">Membrane</location>
        <topology evidence="1">Multi-pass membrane protein</topology>
    </subcellularLocation>
</comment>
<dbReference type="AlphaFoldDB" id="A0AAV0BVQ4"/>
<evidence type="ECO:0000256" key="1">
    <source>
        <dbReference type="ARBA" id="ARBA00004141"/>
    </source>
</evidence>
<feature type="transmembrane region" description="Helical" evidence="6">
    <location>
        <begin position="432"/>
        <end position="454"/>
    </location>
</feature>
<feature type="transmembrane region" description="Helical" evidence="6">
    <location>
        <begin position="525"/>
        <end position="549"/>
    </location>
</feature>
<feature type="transmembrane region" description="Helical" evidence="6">
    <location>
        <begin position="460"/>
        <end position="479"/>
    </location>
</feature>
<accession>A0AAV0BVQ4</accession>
<feature type="region of interest" description="Disordered" evidence="5">
    <location>
        <begin position="288"/>
        <end position="311"/>
    </location>
</feature>
<keyword evidence="3 6" id="KW-1133">Transmembrane helix</keyword>
<keyword evidence="9" id="KW-1185">Reference proteome</keyword>
<feature type="transmembrane region" description="Helical" evidence="6">
    <location>
        <begin position="83"/>
        <end position="106"/>
    </location>
</feature>
<dbReference type="InterPro" id="IPR036259">
    <property type="entry name" value="MFS_trans_sf"/>
</dbReference>
<comment type="caution">
    <text evidence="8">The sequence shown here is derived from an EMBL/GenBank/DDBJ whole genome shotgun (WGS) entry which is preliminary data.</text>
</comment>
<dbReference type="GO" id="GO:0022857">
    <property type="term" value="F:transmembrane transporter activity"/>
    <property type="evidence" value="ECO:0007669"/>
    <property type="project" value="InterPro"/>
</dbReference>
<feature type="transmembrane region" description="Helical" evidence="6">
    <location>
        <begin position="215"/>
        <end position="233"/>
    </location>
</feature>
<organism evidence="8 9">
    <name type="scientific">Phakopsora pachyrhizi</name>
    <name type="common">Asian soybean rust disease fungus</name>
    <dbReference type="NCBI Taxonomy" id="170000"/>
    <lineage>
        <taxon>Eukaryota</taxon>
        <taxon>Fungi</taxon>
        <taxon>Dikarya</taxon>
        <taxon>Basidiomycota</taxon>
        <taxon>Pucciniomycotina</taxon>
        <taxon>Pucciniomycetes</taxon>
        <taxon>Pucciniales</taxon>
        <taxon>Phakopsoraceae</taxon>
        <taxon>Phakopsora</taxon>
    </lineage>
</organism>
<evidence type="ECO:0000313" key="9">
    <source>
        <dbReference type="Proteomes" id="UP001153365"/>
    </source>
</evidence>
<evidence type="ECO:0000256" key="3">
    <source>
        <dbReference type="ARBA" id="ARBA00022989"/>
    </source>
</evidence>